<dbReference type="InterPro" id="IPR018961">
    <property type="entry name" value="DnaJ_homolog_subfam-C_membr-28"/>
</dbReference>
<reference evidence="3 4" key="1">
    <citation type="submission" date="2020-08" db="EMBL/GenBank/DDBJ databases">
        <title>Genome sequence of Phycicoccus endophyticus JCM 31784T.</title>
        <authorList>
            <person name="Hyun D.-W."/>
            <person name="Bae J.-W."/>
        </authorList>
    </citation>
    <scope>NUCLEOTIDE SEQUENCE [LARGE SCALE GENOMIC DNA]</scope>
    <source>
        <strain evidence="3 4">JCM 31784</strain>
    </source>
</reference>
<gene>
    <name evidence="3" type="ORF">H9L10_01550</name>
</gene>
<keyword evidence="4" id="KW-1185">Reference proteome</keyword>
<dbReference type="EMBL" id="CP060712">
    <property type="protein sequence ID" value="QNN49806.1"/>
    <property type="molecule type" value="Genomic_DNA"/>
</dbReference>
<feature type="region of interest" description="Disordered" evidence="1">
    <location>
        <begin position="1"/>
        <end position="34"/>
    </location>
</feature>
<feature type="compositionally biased region" description="Basic and acidic residues" evidence="1">
    <location>
        <begin position="9"/>
        <end position="23"/>
    </location>
</feature>
<name>A0A7G9R2I1_9MICO</name>
<feature type="domain" description="DnaJ homologue subfamily C member 28 conserved" evidence="2">
    <location>
        <begin position="10"/>
        <end position="73"/>
    </location>
</feature>
<dbReference type="Pfam" id="PF09350">
    <property type="entry name" value="DJC28_CD"/>
    <property type="match status" value="1"/>
</dbReference>
<sequence>MQPSGPESPVERAIREAQERGEFDDLPGAGRPLDLGDADDPMWWVRRLAVREQLDFTGALPPAVALRKEAATFPASLVELAGEESVRAVLEDYNARVRRDRLRPPDPGMPQLLAPTVDVEDLLGQWRALRAATRPVRPDPPPAAQPRRPWWRRRR</sequence>
<protein>
    <submittedName>
        <fullName evidence="3">DUF1992 domain-containing protein</fullName>
    </submittedName>
</protein>
<dbReference type="AlphaFoldDB" id="A0A7G9R2I1"/>
<evidence type="ECO:0000313" key="4">
    <source>
        <dbReference type="Proteomes" id="UP000515976"/>
    </source>
</evidence>
<dbReference type="Proteomes" id="UP000515976">
    <property type="component" value="Chromosome"/>
</dbReference>
<dbReference type="KEGG" id="pei:H9L10_01550"/>
<evidence type="ECO:0000256" key="1">
    <source>
        <dbReference type="SAM" id="MobiDB-lite"/>
    </source>
</evidence>
<organism evidence="3 4">
    <name type="scientific">Phycicoccus endophyticus</name>
    <dbReference type="NCBI Taxonomy" id="1690220"/>
    <lineage>
        <taxon>Bacteria</taxon>
        <taxon>Bacillati</taxon>
        <taxon>Actinomycetota</taxon>
        <taxon>Actinomycetes</taxon>
        <taxon>Micrococcales</taxon>
        <taxon>Intrasporangiaceae</taxon>
        <taxon>Phycicoccus</taxon>
    </lineage>
</organism>
<accession>A0A7G9R2I1</accession>
<proteinExistence type="predicted"/>
<evidence type="ECO:0000313" key="3">
    <source>
        <dbReference type="EMBL" id="QNN49806.1"/>
    </source>
</evidence>
<evidence type="ECO:0000259" key="2">
    <source>
        <dbReference type="Pfam" id="PF09350"/>
    </source>
</evidence>
<feature type="region of interest" description="Disordered" evidence="1">
    <location>
        <begin position="132"/>
        <end position="155"/>
    </location>
</feature>
<dbReference type="RefSeq" id="WP_166104679.1">
    <property type="nucleotide sequence ID" value="NZ_BMMY01000004.1"/>
</dbReference>